<dbReference type="RefSeq" id="WP_184624570.1">
    <property type="nucleotide sequence ID" value="NZ_JACHCC010000005.1"/>
</dbReference>
<sequence>MDNKIFITEGFKKIFGTAEFDEAFLRQLFDTSYIQHVDGKTMGLEEFIQHMKLLKERTQSIHVDFRSVITEGEIVFSNHVVEALMKDGSSSVIQVIAEFRINNGKVYYCDELTHLISGDAASRDLGSAH</sequence>
<dbReference type="EMBL" id="JACHCC010000005">
    <property type="protein sequence ID" value="MBB6499839.1"/>
    <property type="molecule type" value="Genomic_DNA"/>
</dbReference>
<dbReference type="Proteomes" id="UP000521017">
    <property type="component" value="Unassembled WGS sequence"/>
</dbReference>
<proteinExistence type="predicted"/>
<dbReference type="AlphaFoldDB" id="A0A7X0J368"/>
<reference evidence="2 3" key="1">
    <citation type="submission" date="2020-08" db="EMBL/GenBank/DDBJ databases">
        <title>Genomic Encyclopedia of Type Strains, Phase IV (KMG-V): Genome sequencing to study the core and pangenomes of soil and plant-associated prokaryotes.</title>
        <authorList>
            <person name="Whitman W."/>
        </authorList>
    </citation>
    <scope>NUCLEOTIDE SEQUENCE [LARGE SCALE GENOMIC DNA]</scope>
    <source>
        <strain evidence="2 3">M2T3</strain>
    </source>
</reference>
<organism evidence="2 3">
    <name type="scientific">Pedobacter cryoconitis</name>
    <dbReference type="NCBI Taxonomy" id="188932"/>
    <lineage>
        <taxon>Bacteria</taxon>
        <taxon>Pseudomonadati</taxon>
        <taxon>Bacteroidota</taxon>
        <taxon>Sphingobacteriia</taxon>
        <taxon>Sphingobacteriales</taxon>
        <taxon>Sphingobacteriaceae</taxon>
        <taxon>Pedobacter</taxon>
    </lineage>
</organism>
<dbReference type="InterPro" id="IPR037401">
    <property type="entry name" value="SnoaL-like"/>
</dbReference>
<evidence type="ECO:0000313" key="3">
    <source>
        <dbReference type="Proteomes" id="UP000521017"/>
    </source>
</evidence>
<feature type="domain" description="SnoaL-like" evidence="1">
    <location>
        <begin position="23"/>
        <end position="107"/>
    </location>
</feature>
<dbReference type="SUPFAM" id="SSF54427">
    <property type="entry name" value="NTF2-like"/>
    <property type="match status" value="1"/>
</dbReference>
<protein>
    <submittedName>
        <fullName evidence="2">Putative SnoaL-like aldol condensation-catalyzing enzyme</fullName>
    </submittedName>
</protein>
<evidence type="ECO:0000259" key="1">
    <source>
        <dbReference type="Pfam" id="PF12680"/>
    </source>
</evidence>
<gene>
    <name evidence="2" type="ORF">HDF25_001983</name>
</gene>
<accession>A0A7X0J368</accession>
<dbReference type="Pfam" id="PF12680">
    <property type="entry name" value="SnoaL_2"/>
    <property type="match status" value="1"/>
</dbReference>
<comment type="caution">
    <text evidence="2">The sequence shown here is derived from an EMBL/GenBank/DDBJ whole genome shotgun (WGS) entry which is preliminary data.</text>
</comment>
<name>A0A7X0J368_9SPHI</name>
<dbReference type="Gene3D" id="3.10.450.50">
    <property type="match status" value="1"/>
</dbReference>
<evidence type="ECO:0000313" key="2">
    <source>
        <dbReference type="EMBL" id="MBB6499839.1"/>
    </source>
</evidence>
<dbReference type="InterPro" id="IPR032710">
    <property type="entry name" value="NTF2-like_dom_sf"/>
</dbReference>